<gene>
    <name evidence="1" type="ORF">Bcop_2076</name>
</gene>
<proteinExistence type="predicted"/>
<evidence type="ECO:0008006" key="3">
    <source>
        <dbReference type="Google" id="ProtNLM"/>
    </source>
</evidence>
<evidence type="ECO:0000313" key="1">
    <source>
        <dbReference type="EMBL" id="EGJ72250.1"/>
    </source>
</evidence>
<dbReference type="Proteomes" id="UP000018439">
    <property type="component" value="Chromosome"/>
</dbReference>
<protein>
    <recommendedName>
        <fullName evidence="3">DUF3078 domain-containing protein</fullName>
    </recommendedName>
</protein>
<organism evidence="1 2">
    <name type="scientific">Bacteroides coprosuis DSM 18011</name>
    <dbReference type="NCBI Taxonomy" id="679937"/>
    <lineage>
        <taxon>Bacteria</taxon>
        <taxon>Pseudomonadati</taxon>
        <taxon>Bacteroidota</taxon>
        <taxon>Bacteroidia</taxon>
        <taxon>Bacteroidales</taxon>
        <taxon>Bacteroidaceae</taxon>
        <taxon>Bacteroides</taxon>
    </lineage>
</organism>
<dbReference type="eggNOG" id="COG3137">
    <property type="taxonomic scope" value="Bacteria"/>
</dbReference>
<dbReference type="STRING" id="679937.Bcop_2076"/>
<evidence type="ECO:0000313" key="2">
    <source>
        <dbReference type="Proteomes" id="UP000018439"/>
    </source>
</evidence>
<dbReference type="Pfam" id="PF11276">
    <property type="entry name" value="DUF3078"/>
    <property type="match status" value="1"/>
</dbReference>
<keyword evidence="2" id="KW-1185">Reference proteome</keyword>
<dbReference type="EMBL" id="CM001167">
    <property type="protein sequence ID" value="EGJ72250.1"/>
    <property type="molecule type" value="Genomic_DNA"/>
</dbReference>
<name>F3ZT82_9BACE</name>
<dbReference type="InterPro" id="IPR021428">
    <property type="entry name" value="DUF3078"/>
</dbReference>
<dbReference type="AlphaFoldDB" id="F3ZT82"/>
<sequence length="482" mass="56357">MESNLVKLGLLSVLLVFCGTTRVKATPESNVEDLSIILQKADTLSRELSNYMFLRLNMDSIPPRMDTITYLYNQYIGELEYLNDESVPMRYIAPDPYYYRILTPLVYYNSPINQYSLPKLGDPEIIQKKEPAQTLLDFNKEQWTKISRTNKIIDGALIKLYMNDMAQVVTTEDKIRGRKIYYAAVPDDKDVIKKPVSTFFQADKDLDENLNMVESFIKKPNWWLTGGAGSLQISQNYISTNWHKGGESTNSLFANIQLFANYNDKEKLQFENIIEAKFGFNTLSSDTIRRYRINNDLLRLSSKLGIRAASNWYYTLSGEFNTQFAPNYKKNSDEMVSSFLAPANLIIGLGMDYKLKKKKINLSVMISPATYNIRYVRNKRVNEVDWGLKEGREFMHDVGSKVESRVQWKILPFMEWNSRLWYFTNYEKVEADWENTFNFILNRYLSTQIFVHTRFDDGVKRVPDKSYFQLKELLSFGINYKW</sequence>
<reference evidence="1 2" key="1">
    <citation type="journal article" date="2011" name="Stand. Genomic Sci.">
        <title>Non-contiguous finished genome sequence of Bacteroides coprosuis type strain (PC139).</title>
        <authorList>
            <person name="Land M."/>
            <person name="Held B."/>
            <person name="Gronow S."/>
            <person name="Abt B."/>
            <person name="Lucas S."/>
            <person name="Del Rio T.G."/>
            <person name="Nolan M."/>
            <person name="Tice H."/>
            <person name="Cheng J.F."/>
            <person name="Pitluck S."/>
            <person name="Liolios K."/>
            <person name="Pagani I."/>
            <person name="Ivanova N."/>
            <person name="Mavromatis K."/>
            <person name="Mikhailova N."/>
            <person name="Pati A."/>
            <person name="Tapia R."/>
            <person name="Han C."/>
            <person name="Goodwin L."/>
            <person name="Chen A."/>
            <person name="Palaniappan K."/>
            <person name="Hauser L."/>
            <person name="Brambilla E.M."/>
            <person name="Rohde M."/>
            <person name="Goker M."/>
            <person name="Detter J.C."/>
            <person name="Woyke T."/>
            <person name="Bristow J."/>
            <person name="Eisen J.A."/>
            <person name="Markowitz V."/>
            <person name="Hugenholtz P."/>
            <person name="Kyrpides N.C."/>
            <person name="Klenk H.P."/>
            <person name="Lapidus A."/>
        </authorList>
    </citation>
    <scope>NUCLEOTIDE SEQUENCE</scope>
    <source>
        <strain evidence="1 2">DSM 18011</strain>
    </source>
</reference>
<dbReference type="OrthoDB" id="1495718at2"/>
<accession>F3ZT82</accession>
<dbReference type="HOGENOM" id="CLU_035111_0_0_10"/>